<feature type="signal peptide" evidence="1">
    <location>
        <begin position="1"/>
        <end position="27"/>
    </location>
</feature>
<feature type="domain" description="SLH" evidence="2">
    <location>
        <begin position="94"/>
        <end position="153"/>
    </location>
</feature>
<feature type="domain" description="SLH" evidence="2">
    <location>
        <begin position="30"/>
        <end position="93"/>
    </location>
</feature>
<protein>
    <recommendedName>
        <fullName evidence="2">SLH domain-containing protein</fullName>
    </recommendedName>
</protein>
<dbReference type="AlphaFoldDB" id="A0A916K234"/>
<feature type="chain" id="PRO_5039236858" description="SLH domain-containing protein" evidence="1">
    <location>
        <begin position="28"/>
        <end position="495"/>
    </location>
</feature>
<accession>A0A916K234</accession>
<sequence length="495" mass="52783">MRKQAIRAILAAAIGSAAILPSHIQIANADAASFTDLSQAGVDQTAMTDMLNRNIFSGYGDGMIRPNQPITRAELAKVLVRTFGLIENETKDAAFRDVAGGDWYSGDVEALIDNGVIPGKEAMFQPNQPVTQAYVTDALSKLLAKKTAIIQTWFQDGYQAEKPVTRGQAASLLHLAEPRKPSSDAAVTGLKAVNPITLEVTFSAPLTAQDVDLDTAKKNFAFTDGLSIVNIPQLKNGAVSTYIVPVTLQKPGTTYTLTYKGKAAGTFTAMTNKITLNGTAQVTSDTFEVTSSQQDGVADYGYLVESYFGSRGGKEIAIDDNQSLNGVTYQVISSLRSRQALLTPENGQPIVVDYVPYTQATDGRQAPKFRLPSGQQLQPGVSYTVSSDWFTLKENTFTAKAIAPLSIQSAKAASETTLTVALAADPMDEMFSGRSVTLTDESGQTLTAQYKVQTRKGAEGTFELTAGGKLNPSVSYKVSPVGDWAVAGNVMLQGK</sequence>
<evidence type="ECO:0000313" key="3">
    <source>
        <dbReference type="EMBL" id="CAG7619106.1"/>
    </source>
</evidence>
<dbReference type="Pfam" id="PF00395">
    <property type="entry name" value="SLH"/>
    <property type="match status" value="2"/>
</dbReference>
<dbReference type="EMBL" id="CAJVAS010000007">
    <property type="protein sequence ID" value="CAG7619106.1"/>
    <property type="molecule type" value="Genomic_DNA"/>
</dbReference>
<comment type="caution">
    <text evidence="3">The sequence shown here is derived from an EMBL/GenBank/DDBJ whole genome shotgun (WGS) entry which is preliminary data.</text>
</comment>
<keyword evidence="1" id="KW-0732">Signal</keyword>
<dbReference type="Proteomes" id="UP000693672">
    <property type="component" value="Unassembled WGS sequence"/>
</dbReference>
<evidence type="ECO:0000256" key="1">
    <source>
        <dbReference type="SAM" id="SignalP"/>
    </source>
</evidence>
<organism evidence="3 4">
    <name type="scientific">Paenibacillus solanacearum</name>
    <dbReference type="NCBI Taxonomy" id="2048548"/>
    <lineage>
        <taxon>Bacteria</taxon>
        <taxon>Bacillati</taxon>
        <taxon>Bacillota</taxon>
        <taxon>Bacilli</taxon>
        <taxon>Bacillales</taxon>
        <taxon>Paenibacillaceae</taxon>
        <taxon>Paenibacillus</taxon>
    </lineage>
</organism>
<reference evidence="3" key="1">
    <citation type="submission" date="2021-06" db="EMBL/GenBank/DDBJ databases">
        <authorList>
            <person name="Criscuolo A."/>
        </authorList>
    </citation>
    <scope>NUCLEOTIDE SEQUENCE</scope>
    <source>
        <strain evidence="3">CIP111600</strain>
    </source>
</reference>
<gene>
    <name evidence="3" type="ORF">PAESOLCIP111_02181</name>
</gene>
<dbReference type="PROSITE" id="PS51272">
    <property type="entry name" value="SLH"/>
    <property type="match status" value="2"/>
</dbReference>
<dbReference type="RefSeq" id="WP_218091964.1">
    <property type="nucleotide sequence ID" value="NZ_CAJVAS010000007.1"/>
</dbReference>
<proteinExistence type="predicted"/>
<evidence type="ECO:0000259" key="2">
    <source>
        <dbReference type="PROSITE" id="PS51272"/>
    </source>
</evidence>
<dbReference type="InterPro" id="IPR001119">
    <property type="entry name" value="SLH_dom"/>
</dbReference>
<evidence type="ECO:0000313" key="4">
    <source>
        <dbReference type="Proteomes" id="UP000693672"/>
    </source>
</evidence>
<keyword evidence="4" id="KW-1185">Reference proteome</keyword>
<name>A0A916K234_9BACL</name>